<organism evidence="2 3">
    <name type="scientific">Toxoplasma gondii</name>
    <dbReference type="NCBI Taxonomy" id="5811"/>
    <lineage>
        <taxon>Eukaryota</taxon>
        <taxon>Sar</taxon>
        <taxon>Alveolata</taxon>
        <taxon>Apicomplexa</taxon>
        <taxon>Conoidasida</taxon>
        <taxon>Coccidia</taxon>
        <taxon>Eucoccidiorida</taxon>
        <taxon>Eimeriorina</taxon>
        <taxon>Sarcocystidae</taxon>
        <taxon>Toxoplasma</taxon>
    </lineage>
</organism>
<accession>A0A7J6KEZ7</accession>
<protein>
    <submittedName>
        <fullName evidence="2">Uncharacterized protein</fullName>
    </submittedName>
</protein>
<dbReference type="Proteomes" id="UP000557509">
    <property type="component" value="Unassembled WGS sequence"/>
</dbReference>
<dbReference type="AlphaFoldDB" id="A0A7J6KEZ7"/>
<name>A0A7J6KEZ7_TOXGO</name>
<evidence type="ECO:0000313" key="3">
    <source>
        <dbReference type="Proteomes" id="UP000557509"/>
    </source>
</evidence>
<proteinExistence type="predicted"/>
<comment type="caution">
    <text evidence="2">The sequence shown here is derived from an EMBL/GenBank/DDBJ whole genome shotgun (WGS) entry which is preliminary data.</text>
</comment>
<feature type="region of interest" description="Disordered" evidence="1">
    <location>
        <begin position="1"/>
        <end position="23"/>
    </location>
</feature>
<dbReference type="EMBL" id="JAAUHK010000188">
    <property type="protein sequence ID" value="KAF4645362.1"/>
    <property type="molecule type" value="Genomic_DNA"/>
</dbReference>
<evidence type="ECO:0000313" key="2">
    <source>
        <dbReference type="EMBL" id="KAF4645362.1"/>
    </source>
</evidence>
<keyword evidence="3" id="KW-1185">Reference proteome</keyword>
<reference evidence="2 3" key="1">
    <citation type="submission" date="2020-03" db="EMBL/GenBank/DDBJ databases">
        <title>Genome sequence of Toxoplasma gondii RH-88 strain.</title>
        <authorList>
            <person name="Lorenzi H.A."/>
            <person name="Venepally P."/>
            <person name="Rozenberg A."/>
            <person name="Sibley D."/>
        </authorList>
    </citation>
    <scope>NUCLEOTIDE SEQUENCE [LARGE SCALE GENOMIC DNA]</scope>
    <source>
        <strain evidence="2 3">RH-88</strain>
    </source>
</reference>
<evidence type="ECO:0000256" key="1">
    <source>
        <dbReference type="SAM" id="MobiDB-lite"/>
    </source>
</evidence>
<gene>
    <name evidence="2" type="ORF">TGRH88_004660</name>
</gene>
<sequence>MPAVHSAASNESANPKGKDQIDYASSKQHNRVVAISWWRNLLTAAVIRVAHDELLVVQVWLVQQEDSS</sequence>